<keyword evidence="6" id="KW-0945">Host-virus interaction</keyword>
<dbReference type="InterPro" id="IPR000939">
    <property type="entry name" value="Adenobir_fibre_prot_rpt/shaft"/>
</dbReference>
<dbReference type="EMBL" id="KP329564">
    <property type="protein sequence ID" value="ALE30412.1"/>
    <property type="molecule type" value="Genomic_DNA"/>
</dbReference>
<dbReference type="Pfam" id="PF00541">
    <property type="entry name" value="Adeno_knob"/>
    <property type="match status" value="1"/>
</dbReference>
<keyword evidence="8" id="KW-0946">Virion</keyword>
<keyword evidence="4" id="KW-0167">Capsid protein</keyword>
<dbReference type="GO" id="GO:0046718">
    <property type="term" value="P:symbiont entry into host cell"/>
    <property type="evidence" value="ECO:0007669"/>
    <property type="project" value="UniProtKB-KW"/>
</dbReference>
<evidence type="ECO:0000256" key="11">
    <source>
        <dbReference type="ARBA" id="ARBA00023296"/>
    </source>
</evidence>
<dbReference type="Pfam" id="PF00608">
    <property type="entry name" value="Adeno_shaft"/>
    <property type="match status" value="4"/>
</dbReference>
<dbReference type="GO" id="GO:0098671">
    <property type="term" value="P:adhesion receptor-mediated virion attachment to host cell"/>
    <property type="evidence" value="ECO:0007669"/>
    <property type="project" value="UniProtKB-KW"/>
</dbReference>
<dbReference type="SUPFAM" id="SSF49835">
    <property type="entry name" value="Virus attachment protein globular domain"/>
    <property type="match status" value="1"/>
</dbReference>
<dbReference type="InterPro" id="IPR009013">
    <property type="entry name" value="Attachment_protein_shaft_sf"/>
</dbReference>
<evidence type="ECO:0000256" key="9">
    <source>
        <dbReference type="ARBA" id="ARBA00022921"/>
    </source>
</evidence>
<keyword evidence="10" id="KW-1233">Viral attachment to host adhesion receptor</keyword>
<reference evidence="13 14" key="1">
    <citation type="journal article" date="2015" name="Arch. Virol.">
        <title>Taxonomy proposal for Old World monkey adenoviruses: characterisation of several non-human, non-ape primate adenovirus lineages.</title>
        <authorList>
            <person name="Panto L."/>
            <person name="Podgorski I.I."/>
            <person name="Janoska M."/>
            <person name="Marko O."/>
            <person name="Harrach B."/>
        </authorList>
    </citation>
    <scope>NUCLEOTIDE SEQUENCE [LARGE SCALE GENOMIC DNA]</scope>
    <source>
        <strain evidence="13">C-8</strain>
    </source>
</reference>
<dbReference type="GeneID" id="26100689"/>
<comment type="similarity">
    <text evidence="3">Belongs to the adenoviridae fiber family.</text>
</comment>
<dbReference type="KEGG" id="vg:26100689"/>
<protein>
    <submittedName>
        <fullName evidence="13">Fiber-2</fullName>
    </submittedName>
</protein>
<dbReference type="PRINTS" id="PR00307">
    <property type="entry name" value="ADENOVSFIBRE"/>
</dbReference>
<dbReference type="Gene3D" id="2.60.90.10">
    <property type="entry name" value="Adenovirus pIV-related, attachment domain"/>
    <property type="match status" value="1"/>
</dbReference>
<evidence type="ECO:0000256" key="4">
    <source>
        <dbReference type="ARBA" id="ARBA00022561"/>
    </source>
</evidence>
<evidence type="ECO:0000259" key="12">
    <source>
        <dbReference type="Pfam" id="PF00541"/>
    </source>
</evidence>
<comment type="subcellular location">
    <subcellularLocation>
        <location evidence="1">Host nucleus</location>
    </subcellularLocation>
    <subcellularLocation>
        <location evidence="2">Virion</location>
    </subcellularLocation>
</comment>
<proteinExistence type="inferred from homology"/>
<feature type="domain" description="Adenoviral fibre protein knob" evidence="12">
    <location>
        <begin position="190"/>
        <end position="368"/>
    </location>
</feature>
<dbReference type="InterPro" id="IPR000978">
    <property type="entry name" value="Adeno_fibre_knob"/>
</dbReference>
<dbReference type="InterPro" id="IPR000931">
    <property type="entry name" value="Adeno_fibre"/>
</dbReference>
<keyword evidence="7" id="KW-1161">Viral attachment to host cell</keyword>
<keyword evidence="9" id="KW-0426">Late protein</keyword>
<evidence type="ECO:0000256" key="6">
    <source>
        <dbReference type="ARBA" id="ARBA00022581"/>
    </source>
</evidence>
<accession>A0A0M4NFQ3</accession>
<dbReference type="OrthoDB" id="14820at10239"/>
<keyword evidence="5" id="KW-1048">Host nucleus</keyword>
<keyword evidence="14" id="KW-1185">Reference proteome</keyword>
<organism evidence="13 14">
    <name type="scientific">Simian adenovirus 16</name>
    <dbReference type="NCBI Taxonomy" id="1715778"/>
    <lineage>
        <taxon>Viruses</taxon>
        <taxon>Varidnaviria</taxon>
        <taxon>Bamfordvirae</taxon>
        <taxon>Preplasmiviricota</taxon>
        <taxon>Polisuviricotina</taxon>
        <taxon>Pharingeaviricetes</taxon>
        <taxon>Rowavirales</taxon>
        <taxon>Adenoviridae</taxon>
        <taxon>Mastadenovirus</taxon>
        <taxon>Mastadenovirus alienum</taxon>
        <taxon>Simian mastadenovirus E</taxon>
    </lineage>
</organism>
<evidence type="ECO:0000313" key="13">
    <source>
        <dbReference type="EMBL" id="ALE30412.1"/>
    </source>
</evidence>
<evidence type="ECO:0000256" key="5">
    <source>
        <dbReference type="ARBA" id="ARBA00022562"/>
    </source>
</evidence>
<keyword evidence="11" id="KW-1160">Virus entry into host cell</keyword>
<name>A0A0M4NFQ3_9ADEN</name>
<dbReference type="InterPro" id="IPR008982">
    <property type="entry name" value="Adenovirus_pIV-like_att"/>
</dbReference>
<dbReference type="GO" id="GO:0007155">
    <property type="term" value="P:cell adhesion"/>
    <property type="evidence" value="ECO:0007669"/>
    <property type="project" value="InterPro"/>
</dbReference>
<evidence type="ECO:0000256" key="7">
    <source>
        <dbReference type="ARBA" id="ARBA00022804"/>
    </source>
</evidence>
<dbReference type="SUPFAM" id="SSF51225">
    <property type="entry name" value="Fibre shaft of virus attachment proteins"/>
    <property type="match status" value="2"/>
</dbReference>
<dbReference type="Gene3D" id="2.10.25.20">
    <property type="entry name" value="reovirus attachment protein sigma1, domain 1"/>
    <property type="match status" value="1"/>
</dbReference>
<dbReference type="GO" id="GO:0019028">
    <property type="term" value="C:viral capsid"/>
    <property type="evidence" value="ECO:0007669"/>
    <property type="project" value="UniProtKB-KW"/>
</dbReference>
<dbReference type="GO" id="GO:0042025">
    <property type="term" value="C:host cell nucleus"/>
    <property type="evidence" value="ECO:0007669"/>
    <property type="project" value="UniProtKB-SubCell"/>
</dbReference>
<evidence type="ECO:0000256" key="10">
    <source>
        <dbReference type="ARBA" id="ARBA00023165"/>
    </source>
</evidence>
<evidence type="ECO:0000313" key="14">
    <source>
        <dbReference type="Proteomes" id="UP000161385"/>
    </source>
</evidence>
<sequence>MKRARSGFNPVYPYPPYDPPIFITPPFTTSQGFQESPAGVLALKLGSGLLIDEQGEITATYRETRAPLADSEGTLFLMYSSPFTTTSNGSLSLQAQHPLQVGASSLLLLTTPPIAVGSSGLTLNLGQGLEVQNSQLSLLVGDGLKLQDSLQANPDSTKGLENSNGLLAAKLGSGLQFSDTGAITLITRPDTLWTTADPSPNCTVKEELDCKLSLTLTKNGGMVHGLVGILALKGPLTSIPAHEMGWVTITLTFDESGRMTFGENNNLASSATWGFKHGNSISTEPLENALGFMPNSLAYSRGQGQHTRNNTFASTYMQADHKKPLSLQITFNENETGYSIRFTWMGIFQYQGDQFLVPPCPFSYLSEE</sequence>
<evidence type="ECO:0000256" key="3">
    <source>
        <dbReference type="ARBA" id="ARBA00006685"/>
    </source>
</evidence>
<dbReference type="Proteomes" id="UP000161385">
    <property type="component" value="Segment"/>
</dbReference>
<dbReference type="RefSeq" id="YP_009174169.1">
    <property type="nucleotide sequence ID" value="NC_028105.1"/>
</dbReference>
<evidence type="ECO:0000256" key="8">
    <source>
        <dbReference type="ARBA" id="ARBA00022844"/>
    </source>
</evidence>
<evidence type="ECO:0000256" key="1">
    <source>
        <dbReference type="ARBA" id="ARBA00004147"/>
    </source>
</evidence>
<evidence type="ECO:0000256" key="2">
    <source>
        <dbReference type="ARBA" id="ARBA00004328"/>
    </source>
</evidence>